<protein>
    <submittedName>
        <fullName evidence="2">Uncharacterized protein</fullName>
    </submittedName>
</protein>
<evidence type="ECO:0000313" key="2">
    <source>
        <dbReference type="EMBL" id="KAA9111455.1"/>
    </source>
</evidence>
<evidence type="ECO:0000313" key="3">
    <source>
        <dbReference type="Proteomes" id="UP000325827"/>
    </source>
</evidence>
<evidence type="ECO:0000256" key="1">
    <source>
        <dbReference type="SAM" id="SignalP"/>
    </source>
</evidence>
<comment type="caution">
    <text evidence="2">The sequence shown here is derived from an EMBL/GenBank/DDBJ whole genome shotgun (WGS) entry which is preliminary data.</text>
</comment>
<gene>
    <name evidence="2" type="ORF">F6B43_07755</name>
</gene>
<dbReference type="Proteomes" id="UP000325827">
    <property type="component" value="Unassembled WGS sequence"/>
</dbReference>
<sequence length="126" mass="13375">MQKQRRNKRIYTTAIASIMGLAVAAGVPSAAFASDAMAVGGNIECMAVPSIFVGTSAYAKGEVYFQLKSFGGMADIGVIEMGTSSTTTYWGWKWITGRSGPFITQAYDSGPTVGTVSSVERYCQSF</sequence>
<dbReference type="AlphaFoldDB" id="A0A5J5J8W1"/>
<name>A0A5J5J8W1_9MICO</name>
<keyword evidence="3" id="KW-1185">Reference proteome</keyword>
<feature type="chain" id="PRO_5038994698" evidence="1">
    <location>
        <begin position="25"/>
        <end position="126"/>
    </location>
</feature>
<proteinExistence type="predicted"/>
<accession>A0A5J5J8W1</accession>
<organism evidence="2 3">
    <name type="scientific">Microbacterium rhizomatis</name>
    <dbReference type="NCBI Taxonomy" id="1631477"/>
    <lineage>
        <taxon>Bacteria</taxon>
        <taxon>Bacillati</taxon>
        <taxon>Actinomycetota</taxon>
        <taxon>Actinomycetes</taxon>
        <taxon>Micrococcales</taxon>
        <taxon>Microbacteriaceae</taxon>
        <taxon>Microbacterium</taxon>
    </lineage>
</organism>
<keyword evidence="1" id="KW-0732">Signal</keyword>
<feature type="signal peptide" evidence="1">
    <location>
        <begin position="1"/>
        <end position="24"/>
    </location>
</feature>
<dbReference type="RefSeq" id="WP_150448224.1">
    <property type="nucleotide sequence ID" value="NZ_VYSA01000001.1"/>
</dbReference>
<reference evidence="3" key="1">
    <citation type="submission" date="2019-09" db="EMBL/GenBank/DDBJ databases">
        <title>Mumia zhuanghuii sp. nov. isolated from the intestinal contents of plateau pika (Ochotona curzoniae) in the Qinghai-Tibet plateau of China.</title>
        <authorList>
            <person name="Tian Z."/>
        </authorList>
    </citation>
    <scope>NUCLEOTIDE SEQUENCE [LARGE SCALE GENOMIC DNA]</scope>
    <source>
        <strain evidence="3">JCM 30598</strain>
    </source>
</reference>
<dbReference type="EMBL" id="VYSA01000001">
    <property type="protein sequence ID" value="KAA9111455.1"/>
    <property type="molecule type" value="Genomic_DNA"/>
</dbReference>